<comment type="similarity">
    <text evidence="1">Belongs to the kynurenine formamidase family.</text>
</comment>
<dbReference type="AlphaFoldDB" id="A0A182F5B4"/>
<comment type="function">
    <text evidence="1">Catalyzes the hydrolysis of N-formyl-L-kynurenine to L-kynurenine, the second step in the kynurenine pathway of tryptophan degradation. Required for elimination of toxic metabolites.</text>
</comment>
<feature type="short sequence motif" description="HGGXW" evidence="1">
    <location>
        <begin position="164"/>
        <end position="168"/>
    </location>
</feature>
<comment type="catalytic activity">
    <reaction evidence="1">
        <text>N-formyl-L-kynurenine + H2O = L-kynurenine + formate + H(+)</text>
        <dbReference type="Rhea" id="RHEA:13009"/>
        <dbReference type="ChEBI" id="CHEBI:15377"/>
        <dbReference type="ChEBI" id="CHEBI:15378"/>
        <dbReference type="ChEBI" id="CHEBI:15740"/>
        <dbReference type="ChEBI" id="CHEBI:57959"/>
        <dbReference type="ChEBI" id="CHEBI:58629"/>
        <dbReference type="EC" id="3.5.1.9"/>
    </reaction>
</comment>
<evidence type="ECO:0000313" key="3">
    <source>
        <dbReference type="EnsemblMetazoa" id="AALB001656-PA"/>
    </source>
</evidence>
<keyword evidence="1" id="KW-0823">Tryptophan catabolism</keyword>
<dbReference type="SUPFAM" id="SSF53474">
    <property type="entry name" value="alpha/beta-Hydrolases"/>
    <property type="match status" value="1"/>
</dbReference>
<dbReference type="STRING" id="7167.A0A182F5B4"/>
<organism evidence="3 4">
    <name type="scientific">Anopheles albimanus</name>
    <name type="common">New world malaria mosquito</name>
    <dbReference type="NCBI Taxonomy" id="7167"/>
    <lineage>
        <taxon>Eukaryota</taxon>
        <taxon>Metazoa</taxon>
        <taxon>Ecdysozoa</taxon>
        <taxon>Arthropoda</taxon>
        <taxon>Hexapoda</taxon>
        <taxon>Insecta</taxon>
        <taxon>Pterygota</taxon>
        <taxon>Neoptera</taxon>
        <taxon>Endopterygota</taxon>
        <taxon>Diptera</taxon>
        <taxon>Nematocera</taxon>
        <taxon>Culicoidea</taxon>
        <taxon>Culicidae</taxon>
        <taxon>Anophelinae</taxon>
        <taxon>Anopheles</taxon>
    </lineage>
</organism>
<dbReference type="EnsemblMetazoa" id="AALB001656-RA">
    <property type="protein sequence ID" value="AALB001656-PA"/>
    <property type="gene ID" value="AALB001656"/>
</dbReference>
<keyword evidence="4" id="KW-1185">Reference proteome</keyword>
<dbReference type="PANTHER" id="PTHR48081">
    <property type="entry name" value="AB HYDROLASE SUPERFAMILY PROTEIN C4A8.06C"/>
    <property type="match status" value="1"/>
</dbReference>
<reference evidence="3 4" key="1">
    <citation type="journal article" date="2017" name="G3 (Bethesda)">
        <title>The Physical Genome Mapping of Anopheles albimanus Corrected Scaffold Misassemblies and Identified Interarm Rearrangements in Genus Anopheles.</title>
        <authorList>
            <person name="Artemov G.N."/>
            <person name="Peery A.N."/>
            <person name="Jiang X."/>
            <person name="Tu Z."/>
            <person name="Stegniy V.N."/>
            <person name="Sharakhova M.V."/>
            <person name="Sharakhov I.V."/>
        </authorList>
    </citation>
    <scope>NUCLEOTIDE SEQUENCE [LARGE SCALE GENOMIC DNA]</scope>
    <source>
        <strain evidence="3 4">ALBI9_A</strain>
    </source>
</reference>
<feature type="active site" description="Nucleophile" evidence="1">
    <location>
        <position position="235"/>
    </location>
</feature>
<dbReference type="InterPro" id="IPR029058">
    <property type="entry name" value="AB_hydrolase_fold"/>
</dbReference>
<sequence>MVKDATITGQRRVRLLIRFRAFVVCTLFVSGLALVADRLPVGEAEPIDLSFVKQFLRNRMASSKSKAACVADMQSGAEIVGPPTPETLAIWEKQYSPSAWSVRFETPAEVINHHVQFVKEGMSDANREAMTTKLDIDYGSGEREKVDIYGEDLPEDAPLFVYIHGGYWQMLEKETSAYPAKPLVDRGIRVMIVGYELCPSVTLDELVNQIRVAGEYMLNYATEHGVRQVALAGHSAGAHLIASMLDQQFKSAVGGEEFALLKDVYLISGVYDVQELRYTTSVNRDNLLGLNDNNVLRLSPLSMSYSHLTGAAAGPRFHVYVAEHDSEVFRTMASSMKNHLESFALPCDLNDMPGLDHFDIVENLSKTDHPLTIAILKGFDKAIDTTEWQ</sequence>
<feature type="domain" description="Alpha/beta hydrolase fold-3" evidence="2">
    <location>
        <begin position="160"/>
        <end position="357"/>
    </location>
</feature>
<feature type="active site" evidence="1">
    <location>
        <position position="357"/>
    </location>
</feature>
<dbReference type="PANTHER" id="PTHR48081:SF33">
    <property type="entry name" value="KYNURENINE FORMAMIDASE"/>
    <property type="match status" value="1"/>
</dbReference>
<dbReference type="GO" id="GO:0004061">
    <property type="term" value="F:arylformamidase activity"/>
    <property type="evidence" value="ECO:0007669"/>
    <property type="project" value="UniProtKB-UniRule"/>
</dbReference>
<dbReference type="InterPro" id="IPR050300">
    <property type="entry name" value="GDXG_lipolytic_enzyme"/>
</dbReference>
<accession>A0A182F5B4</accession>
<comment type="subunit">
    <text evidence="1">Homodimer.</text>
</comment>
<proteinExistence type="inferred from homology"/>
<comment type="domain">
    <text evidence="1">The main chain amide nitrogen atoms of the second glycine and its adjacent residue in the HGGXW motif define the oxyanion hole, and stabilize the oxyanion that forms during the nucleophilic attack by the catalytic serine during substrate cleavage.</text>
</comment>
<evidence type="ECO:0000256" key="1">
    <source>
        <dbReference type="HAMAP-Rule" id="MF_03014"/>
    </source>
</evidence>
<dbReference type="HAMAP" id="MF_03014">
    <property type="entry name" value="KFase"/>
    <property type="match status" value="1"/>
</dbReference>
<reference evidence="3" key="2">
    <citation type="submission" date="2022-08" db="UniProtKB">
        <authorList>
            <consortium name="EnsemblMetazoa"/>
        </authorList>
    </citation>
    <scope>IDENTIFICATION</scope>
    <source>
        <strain evidence="3">STECLA/ALBI9_A</strain>
    </source>
</reference>
<dbReference type="EC" id="3.5.1.9" evidence="1"/>
<dbReference type="VEuPathDB" id="VectorBase:AALB20_037755"/>
<dbReference type="InterPro" id="IPR027519">
    <property type="entry name" value="KFase_ver/fungi-typ"/>
</dbReference>
<dbReference type="InterPro" id="IPR013094">
    <property type="entry name" value="AB_hydrolase_3"/>
</dbReference>
<dbReference type="Gene3D" id="3.40.50.1820">
    <property type="entry name" value="alpha/beta hydrolase"/>
    <property type="match status" value="1"/>
</dbReference>
<dbReference type="ESTHER" id="anoal-a0a182f5b4">
    <property type="family name" value="Kynurenine-formamidase"/>
</dbReference>
<feature type="active site" evidence="1">
    <location>
        <position position="325"/>
    </location>
</feature>
<dbReference type="Pfam" id="PF07859">
    <property type="entry name" value="Abhydrolase_3"/>
    <property type="match status" value="1"/>
</dbReference>
<name>A0A182F5B4_ANOAL</name>
<dbReference type="Proteomes" id="UP000069272">
    <property type="component" value="Chromosome 2L"/>
</dbReference>
<dbReference type="VEuPathDB" id="VectorBase:AALB001656"/>
<comment type="pathway">
    <text evidence="1">Amino-acid degradation; L-tryptophan degradation via kynurenine pathway; L-kynurenine from L-tryptophan: step 2/2.</text>
</comment>
<dbReference type="GO" id="GO:0019441">
    <property type="term" value="P:L-tryptophan catabolic process to kynurenine"/>
    <property type="evidence" value="ECO:0007669"/>
    <property type="project" value="UniProtKB-UniRule"/>
</dbReference>
<keyword evidence="1" id="KW-0378">Hydrolase</keyword>
<evidence type="ECO:0000313" key="4">
    <source>
        <dbReference type="Proteomes" id="UP000069272"/>
    </source>
</evidence>
<protein>
    <recommendedName>
        <fullName evidence="1">Kynurenine formamidase</fullName>
        <shortName evidence="1">KFA</shortName>
        <shortName evidence="1">KFase</shortName>
        <ecNumber evidence="1">3.5.1.9</ecNumber>
    </recommendedName>
    <alternativeName>
        <fullName evidence="1">Arylformamidase</fullName>
    </alternativeName>
    <alternativeName>
        <fullName evidence="1">N-formylkynurenine formamidase</fullName>
        <shortName evidence="1">FKF</shortName>
    </alternativeName>
</protein>
<evidence type="ECO:0000259" key="2">
    <source>
        <dbReference type="Pfam" id="PF07859"/>
    </source>
</evidence>